<protein>
    <recommendedName>
        <fullName evidence="1">F-box domain-containing protein</fullName>
    </recommendedName>
</protein>
<feature type="domain" description="F-box" evidence="1">
    <location>
        <begin position="9"/>
        <end position="61"/>
    </location>
</feature>
<dbReference type="EnsemblPlants" id="KQK01408">
    <property type="protein sequence ID" value="KQK01408"/>
    <property type="gene ID" value="BRADI_3g55633v3"/>
</dbReference>
<dbReference type="AlphaFoldDB" id="A0A0Q3FPR5"/>
<dbReference type="STRING" id="15368.A0A0Q3FPR5"/>
<dbReference type="Proteomes" id="UP000008810">
    <property type="component" value="Chromosome 3"/>
</dbReference>
<dbReference type="Pfam" id="PF00646">
    <property type="entry name" value="F-box"/>
    <property type="match status" value="1"/>
</dbReference>
<dbReference type="InterPro" id="IPR001810">
    <property type="entry name" value="F-box_dom"/>
</dbReference>
<dbReference type="InParanoid" id="A0A0Q3FPR5"/>
<dbReference type="InterPro" id="IPR044997">
    <property type="entry name" value="F-box_plant"/>
</dbReference>
<reference evidence="3" key="3">
    <citation type="submission" date="2018-08" db="UniProtKB">
        <authorList>
            <consortium name="EnsemblPlants"/>
        </authorList>
    </citation>
    <scope>IDENTIFICATION</scope>
    <source>
        <strain evidence="3">cv. Bd21</strain>
    </source>
</reference>
<gene>
    <name evidence="2" type="ORF">BRADI_3g55633v3</name>
</gene>
<evidence type="ECO:0000313" key="2">
    <source>
        <dbReference type="EMBL" id="KQK01408.1"/>
    </source>
</evidence>
<keyword evidence="4" id="KW-1185">Reference proteome</keyword>
<organism evidence="2">
    <name type="scientific">Brachypodium distachyon</name>
    <name type="common">Purple false brome</name>
    <name type="synonym">Trachynia distachya</name>
    <dbReference type="NCBI Taxonomy" id="15368"/>
    <lineage>
        <taxon>Eukaryota</taxon>
        <taxon>Viridiplantae</taxon>
        <taxon>Streptophyta</taxon>
        <taxon>Embryophyta</taxon>
        <taxon>Tracheophyta</taxon>
        <taxon>Spermatophyta</taxon>
        <taxon>Magnoliopsida</taxon>
        <taxon>Liliopsida</taxon>
        <taxon>Poales</taxon>
        <taxon>Poaceae</taxon>
        <taxon>BOP clade</taxon>
        <taxon>Pooideae</taxon>
        <taxon>Stipodae</taxon>
        <taxon>Brachypodieae</taxon>
        <taxon>Brachypodium</taxon>
    </lineage>
</organism>
<dbReference type="SUPFAM" id="SSF52047">
    <property type="entry name" value="RNI-like"/>
    <property type="match status" value="1"/>
</dbReference>
<accession>A0A0Q3FPR5</accession>
<dbReference type="PANTHER" id="PTHR32153">
    <property type="entry name" value="OJ000223_09.16 PROTEIN"/>
    <property type="match status" value="1"/>
</dbReference>
<dbReference type="PROSITE" id="PS50181">
    <property type="entry name" value="FBOX"/>
    <property type="match status" value="1"/>
</dbReference>
<evidence type="ECO:0000313" key="3">
    <source>
        <dbReference type="EnsemblPlants" id="KQK01408"/>
    </source>
</evidence>
<sequence length="430" mass="48854">MQKAAAGNGDRLSKLPNDVLLNILERVDTLDAVRTCILSKQMLNLPAKLSRIVIDNEYLVLNTSCGNVRMNSCVVDVTEKILGTRSPQITIRELKLRFILRRHDCLSIGKSVARAMSTQKLDGAEFKILTEKESKDCTTADLLLYAKQFNAFLSDCPDAFAGLTRLYLQNMRFCEFDIPNILSTCNRLESLCLYECDAGIHSTLQVEHAGLVELEITLGEFKIVELSCLPNLQRMTYDYWPCDENHLVLGFIWVQLECPKVLAPVLDKLRHVNLDNLPEECDITWTMFFLEAAPSLEELCITVWDHKCQMESQDSFYKKRDGYSEKTNVEWEPAADLKHKSLAKLTIYGFQSDDNFTGYVRRVMRAAANIEEVSLHDRKACEHCAEDGDKVRRPSRYPGTNEEKDLSRVKITQGLGSAKASRPVAIHFRS</sequence>
<dbReference type="SUPFAM" id="SSF81383">
    <property type="entry name" value="F-box domain"/>
    <property type="match status" value="1"/>
</dbReference>
<dbReference type="Gramene" id="KQK01408">
    <property type="protein sequence ID" value="KQK01408"/>
    <property type="gene ID" value="BRADI_3g55633v3"/>
</dbReference>
<reference evidence="2" key="2">
    <citation type="submission" date="2017-06" db="EMBL/GenBank/DDBJ databases">
        <title>WGS assembly of Brachypodium distachyon.</title>
        <authorList>
            <consortium name="The International Brachypodium Initiative"/>
            <person name="Lucas S."/>
            <person name="Harmon-Smith M."/>
            <person name="Lail K."/>
            <person name="Tice H."/>
            <person name="Grimwood J."/>
            <person name="Bruce D."/>
            <person name="Barry K."/>
            <person name="Shu S."/>
            <person name="Lindquist E."/>
            <person name="Wang M."/>
            <person name="Pitluck S."/>
            <person name="Vogel J.P."/>
            <person name="Garvin D.F."/>
            <person name="Mockler T.C."/>
            <person name="Schmutz J."/>
            <person name="Rokhsar D."/>
            <person name="Bevan M.W."/>
        </authorList>
    </citation>
    <scope>NUCLEOTIDE SEQUENCE</scope>
    <source>
        <strain evidence="2">Bd21</strain>
    </source>
</reference>
<evidence type="ECO:0000313" key="4">
    <source>
        <dbReference type="Proteomes" id="UP000008810"/>
    </source>
</evidence>
<reference evidence="2 3" key="1">
    <citation type="journal article" date="2010" name="Nature">
        <title>Genome sequencing and analysis of the model grass Brachypodium distachyon.</title>
        <authorList>
            <consortium name="International Brachypodium Initiative"/>
        </authorList>
    </citation>
    <scope>NUCLEOTIDE SEQUENCE [LARGE SCALE GENOMIC DNA]</scope>
    <source>
        <strain evidence="2 3">Bd21</strain>
    </source>
</reference>
<dbReference type="InterPro" id="IPR036047">
    <property type="entry name" value="F-box-like_dom_sf"/>
</dbReference>
<proteinExistence type="predicted"/>
<dbReference type="EMBL" id="CM000882">
    <property type="protein sequence ID" value="KQK01408.1"/>
    <property type="molecule type" value="Genomic_DNA"/>
</dbReference>
<name>A0A0Q3FPR5_BRADI</name>
<dbReference type="Gene3D" id="3.80.10.10">
    <property type="entry name" value="Ribonuclease Inhibitor"/>
    <property type="match status" value="1"/>
</dbReference>
<evidence type="ECO:0000259" key="1">
    <source>
        <dbReference type="PROSITE" id="PS50181"/>
    </source>
</evidence>
<dbReference type="OrthoDB" id="613859at2759"/>
<dbReference type="InterPro" id="IPR032675">
    <property type="entry name" value="LRR_dom_sf"/>
</dbReference>